<accession>A0AAU8MYD5</accession>
<dbReference type="PROSITE" id="PS51257">
    <property type="entry name" value="PROKAR_LIPOPROTEIN"/>
    <property type="match status" value="1"/>
</dbReference>
<proteinExistence type="predicted"/>
<gene>
    <name evidence="4" type="ORF">ABU614_05365</name>
    <name evidence="3" type="ORF">V2J18_21525</name>
</gene>
<keyword evidence="2" id="KW-0732">Signal</keyword>
<keyword evidence="5" id="KW-1185">Reference proteome</keyword>
<feature type="compositionally biased region" description="Basic and acidic residues" evidence="1">
    <location>
        <begin position="108"/>
        <end position="126"/>
    </location>
</feature>
<evidence type="ECO:0000313" key="3">
    <source>
        <dbReference type="EMBL" id="MEI2457242.1"/>
    </source>
</evidence>
<dbReference type="Proteomes" id="UP001387215">
    <property type="component" value="Unassembled WGS sequence"/>
</dbReference>
<feature type="region of interest" description="Disordered" evidence="1">
    <location>
        <begin position="93"/>
        <end position="167"/>
    </location>
</feature>
<feature type="compositionally biased region" description="Pro residues" evidence="1">
    <location>
        <begin position="134"/>
        <end position="152"/>
    </location>
</feature>
<evidence type="ECO:0000313" key="5">
    <source>
        <dbReference type="Proteomes" id="UP001387215"/>
    </source>
</evidence>
<evidence type="ECO:0008006" key="6">
    <source>
        <dbReference type="Google" id="ProtNLM"/>
    </source>
</evidence>
<name>A0AAU8MYD5_9GAMM</name>
<organism evidence="4">
    <name type="scientific">Lysobacter firmicutimachus</name>
    <dbReference type="NCBI Taxonomy" id="1792846"/>
    <lineage>
        <taxon>Bacteria</taxon>
        <taxon>Pseudomonadati</taxon>
        <taxon>Pseudomonadota</taxon>
        <taxon>Gammaproteobacteria</taxon>
        <taxon>Lysobacterales</taxon>
        <taxon>Lysobacteraceae</taxon>
        <taxon>Lysobacter</taxon>
    </lineage>
</organism>
<evidence type="ECO:0000256" key="2">
    <source>
        <dbReference type="SAM" id="SignalP"/>
    </source>
</evidence>
<sequence>MIRKLLLPLLATALLAGCVTDYSLRGGSGGGSYYYGRPSVDYRYYGAPYGYGYYPYGYGSSYYRYGGYYGNPYRYGGYGYPYGYYPSPYPRHYYPNRPHRPPTTRPSLPDHPRGIPWRDARTDRGQRWSGPGPSGIPQPSSIPQPRPQPSSPPASGRRGVPWREVQR</sequence>
<dbReference type="AlphaFoldDB" id="A0AAU8MYD5"/>
<feature type="signal peptide" evidence="2">
    <location>
        <begin position="1"/>
        <end position="16"/>
    </location>
</feature>
<evidence type="ECO:0000313" key="4">
    <source>
        <dbReference type="EMBL" id="XCO76220.1"/>
    </source>
</evidence>
<dbReference type="RefSeq" id="WP_064745970.1">
    <property type="nucleotide sequence ID" value="NZ_CP159925.1"/>
</dbReference>
<dbReference type="EMBL" id="JBANDL010000002">
    <property type="protein sequence ID" value="MEI2457242.1"/>
    <property type="molecule type" value="Genomic_DNA"/>
</dbReference>
<protein>
    <recommendedName>
        <fullName evidence="6">Lipoprotein</fullName>
    </recommendedName>
</protein>
<reference evidence="3 5" key="1">
    <citation type="submission" date="2024-02" db="EMBL/GenBank/DDBJ databases">
        <title>Lysobacter Genome Sequencing and Mining.</title>
        <authorList>
            <person name="Bierman J."/>
            <person name="Walker M.C."/>
        </authorList>
    </citation>
    <scope>NUCLEOTIDE SEQUENCE [LARGE SCALE GENOMIC DNA]</scope>
    <source>
        <strain evidence="3 5">PB6250</strain>
    </source>
</reference>
<feature type="chain" id="PRO_5043515666" description="Lipoprotein" evidence="2">
    <location>
        <begin position="17"/>
        <end position="167"/>
    </location>
</feature>
<dbReference type="EMBL" id="CP159925">
    <property type="protein sequence ID" value="XCO76220.1"/>
    <property type="molecule type" value="Genomic_DNA"/>
</dbReference>
<reference evidence="4" key="2">
    <citation type="submission" date="2024-06" db="EMBL/GenBank/DDBJ databases">
        <authorList>
            <person name="Li S."/>
        </authorList>
    </citation>
    <scope>NUCLEOTIDE SEQUENCE</scope>
    <source>
        <strain evidence="4">SR10</strain>
    </source>
</reference>
<evidence type="ECO:0000256" key="1">
    <source>
        <dbReference type="SAM" id="MobiDB-lite"/>
    </source>
</evidence>